<dbReference type="AlphaFoldDB" id="Q7VIV0"/>
<dbReference type="RefSeq" id="WP_011115346.1">
    <property type="nucleotide sequence ID" value="NC_004917.1"/>
</dbReference>
<dbReference type="HOGENOM" id="CLU_2617139_0_0_7"/>
<sequence>MLVFWFAVACYGDNTNTSEIMGKKIAECVNEHLEKKYNYARSMGALYIGHCIVKYEEEFNHSEYSSIIKVMYKNIIIK</sequence>
<keyword evidence="2" id="KW-1185">Reference proteome</keyword>
<proteinExistence type="predicted"/>
<evidence type="ECO:0000313" key="2">
    <source>
        <dbReference type="Proteomes" id="UP000002495"/>
    </source>
</evidence>
<gene>
    <name evidence="1" type="ordered locus">HH_0504</name>
</gene>
<dbReference type="EMBL" id="AE017125">
    <property type="protein sequence ID" value="AAP77101.1"/>
    <property type="molecule type" value="Genomic_DNA"/>
</dbReference>
<name>Q7VIV0_HELHP</name>
<dbReference type="Proteomes" id="UP000002495">
    <property type="component" value="Chromosome"/>
</dbReference>
<dbReference type="KEGG" id="hhe:HH_0504"/>
<dbReference type="STRING" id="235279.HH_0504"/>
<accession>Q7VIV0</accession>
<reference evidence="1 2" key="1">
    <citation type="journal article" date="2003" name="Proc. Natl. Acad. Sci. U.S.A.">
        <title>The complete genome sequence of the carcinogenic bacterium Helicobacter hepaticus.</title>
        <authorList>
            <person name="Suerbaum S."/>
            <person name="Josenhans C."/>
            <person name="Sterzenbach T."/>
            <person name="Drescher B."/>
            <person name="Brandt P."/>
            <person name="Bell M."/>
            <person name="Droege M."/>
            <person name="Fartmann B."/>
            <person name="Fischer H.-P."/>
            <person name="Ge Z."/>
            <person name="Hoerster A."/>
            <person name="Holland R."/>
            <person name="Klein K."/>
            <person name="Koenig J."/>
            <person name="Macko L."/>
            <person name="Mendz G.L."/>
            <person name="Nyakatura G."/>
            <person name="Schauer D.B."/>
            <person name="Shen Z."/>
            <person name="Weber J."/>
            <person name="Frosch M."/>
            <person name="Fox J.G."/>
        </authorList>
    </citation>
    <scope>NUCLEOTIDE SEQUENCE [LARGE SCALE GENOMIC DNA]</scope>
    <source>
        <strain evidence="2">ATCC 51449 / 3B1</strain>
    </source>
</reference>
<protein>
    <submittedName>
        <fullName evidence="1">Uncharacterized protein</fullName>
    </submittedName>
</protein>
<evidence type="ECO:0000313" key="1">
    <source>
        <dbReference type="EMBL" id="AAP77101.1"/>
    </source>
</evidence>
<organism evidence="1 2">
    <name type="scientific">Helicobacter hepaticus (strain ATCC 51449 / 3B1)</name>
    <dbReference type="NCBI Taxonomy" id="235279"/>
    <lineage>
        <taxon>Bacteria</taxon>
        <taxon>Pseudomonadati</taxon>
        <taxon>Campylobacterota</taxon>
        <taxon>Epsilonproteobacteria</taxon>
        <taxon>Campylobacterales</taxon>
        <taxon>Helicobacteraceae</taxon>
        <taxon>Helicobacter</taxon>
    </lineage>
</organism>